<keyword evidence="3" id="KW-1003">Cell membrane</keyword>
<evidence type="ECO:0000256" key="1">
    <source>
        <dbReference type="ARBA" id="ARBA00004651"/>
    </source>
</evidence>
<keyword evidence="5 7" id="KW-1133">Transmembrane helix</keyword>
<evidence type="ECO:0000256" key="3">
    <source>
        <dbReference type="ARBA" id="ARBA00022475"/>
    </source>
</evidence>
<reference evidence="8 9" key="1">
    <citation type="submission" date="2018-11" db="EMBL/GenBank/DDBJ databases">
        <title>Sequencing the genomes of 1000 actinobacteria strains.</title>
        <authorList>
            <person name="Klenk H.-P."/>
        </authorList>
    </citation>
    <scope>NUCLEOTIDE SEQUENCE [LARGE SCALE GENOMIC DNA]</scope>
    <source>
        <strain evidence="8 9">DSM 13521</strain>
    </source>
</reference>
<dbReference type="Proteomes" id="UP000275356">
    <property type="component" value="Unassembled WGS sequence"/>
</dbReference>
<dbReference type="InterPro" id="IPR002528">
    <property type="entry name" value="MATE_fam"/>
</dbReference>
<dbReference type="GO" id="GO:0042910">
    <property type="term" value="F:xenobiotic transmembrane transporter activity"/>
    <property type="evidence" value="ECO:0007669"/>
    <property type="project" value="InterPro"/>
</dbReference>
<dbReference type="RefSeq" id="WP_170169413.1">
    <property type="nucleotide sequence ID" value="NZ_CALFQU010000024.1"/>
</dbReference>
<gene>
    <name evidence="8" type="ORF">EDD28_1875</name>
</gene>
<feature type="transmembrane region" description="Helical" evidence="7">
    <location>
        <begin position="318"/>
        <end position="344"/>
    </location>
</feature>
<dbReference type="GO" id="GO:0005886">
    <property type="term" value="C:plasma membrane"/>
    <property type="evidence" value="ECO:0007669"/>
    <property type="project" value="UniProtKB-SubCell"/>
</dbReference>
<comment type="subcellular location">
    <subcellularLocation>
        <location evidence="1">Cell membrane</location>
        <topology evidence="1">Multi-pass membrane protein</topology>
    </subcellularLocation>
</comment>
<keyword evidence="9" id="KW-1185">Reference proteome</keyword>
<evidence type="ECO:0000256" key="2">
    <source>
        <dbReference type="ARBA" id="ARBA00022448"/>
    </source>
</evidence>
<dbReference type="PANTHER" id="PTHR43549">
    <property type="entry name" value="MULTIDRUG RESISTANCE PROTEIN YPNP-RELATED"/>
    <property type="match status" value="1"/>
</dbReference>
<evidence type="ECO:0000313" key="8">
    <source>
        <dbReference type="EMBL" id="ROR97278.1"/>
    </source>
</evidence>
<organism evidence="8 9">
    <name type="scientific">Salana multivorans</name>
    <dbReference type="NCBI Taxonomy" id="120377"/>
    <lineage>
        <taxon>Bacteria</taxon>
        <taxon>Bacillati</taxon>
        <taxon>Actinomycetota</taxon>
        <taxon>Actinomycetes</taxon>
        <taxon>Micrococcales</taxon>
        <taxon>Beutenbergiaceae</taxon>
        <taxon>Salana</taxon>
    </lineage>
</organism>
<feature type="transmembrane region" description="Helical" evidence="7">
    <location>
        <begin position="192"/>
        <end position="213"/>
    </location>
</feature>
<feature type="transmembrane region" description="Helical" evidence="7">
    <location>
        <begin position="92"/>
        <end position="114"/>
    </location>
</feature>
<dbReference type="NCBIfam" id="TIGR00797">
    <property type="entry name" value="matE"/>
    <property type="match status" value="1"/>
</dbReference>
<feature type="transmembrane region" description="Helical" evidence="7">
    <location>
        <begin position="280"/>
        <end position="298"/>
    </location>
</feature>
<feature type="transmembrane region" description="Helical" evidence="7">
    <location>
        <begin position="249"/>
        <end position="274"/>
    </location>
</feature>
<sequence>MSRALTSGSPLKLIVRFAVPMFIGLLFQQLYQFVDALVVGRVLGMDALASVGASGGITFLLLGFTMGMANGFAIPVARAFGAGDAAGLRRAVAVGAILSAGMAVLLTVGGIPLARHLLVLLHTPAELLPQATTFLTVLLAGSPTLVAFNYLSGIIRALGDSTTPLIFLAISSLLNVGLVVLLVGWADLGIGGAALATVVAQLATVVACLWLIARRMPQLRPRHEDWRPARADVVESVSIGLPMGFQMSIIAVGTLVLQYAINGLGAGAVAAFTAGSRVDALAMAPLQALGMAVATYVAQNRGAAAWSRIRRGVSQTAWLGAGVAVTVGAACILWGDAIIGSFTATDAHSEEIIRTAHTLLLVNGTLYSVLALLFIFRSALQGLGRSGIPTFSGVMELLLRSAAALLLVDTLGFLGAVLAAPMAWVGALVPLWWSWELRRREMGLVADGLPSPREAAECRRSGRLAPTRARVRAGVRAGMTAGATVRARVRHRADERARVRQCGISSAAALRAGAESAVALASGSAAALPPRGTLALPVETGKVPGREHTSAAARLS</sequence>
<keyword evidence="6 7" id="KW-0472">Membrane</keyword>
<name>A0A3N2DC85_9MICO</name>
<dbReference type="PANTHER" id="PTHR43549:SF3">
    <property type="entry name" value="MULTIDRUG RESISTANCE PROTEIN YPNP-RELATED"/>
    <property type="match status" value="1"/>
</dbReference>
<dbReference type="InterPro" id="IPR052031">
    <property type="entry name" value="Membrane_Transporter-Flippase"/>
</dbReference>
<comment type="caution">
    <text evidence="8">The sequence shown here is derived from an EMBL/GenBank/DDBJ whole genome shotgun (WGS) entry which is preliminary data.</text>
</comment>
<feature type="transmembrane region" description="Helical" evidence="7">
    <location>
        <begin position="165"/>
        <end position="186"/>
    </location>
</feature>
<dbReference type="Pfam" id="PF01554">
    <property type="entry name" value="MatE"/>
    <property type="match status" value="2"/>
</dbReference>
<feature type="transmembrane region" description="Helical" evidence="7">
    <location>
        <begin position="413"/>
        <end position="433"/>
    </location>
</feature>
<dbReference type="EMBL" id="RKHQ01000001">
    <property type="protein sequence ID" value="ROR97278.1"/>
    <property type="molecule type" value="Genomic_DNA"/>
</dbReference>
<keyword evidence="4 7" id="KW-0812">Transmembrane</keyword>
<proteinExistence type="predicted"/>
<evidence type="ECO:0000313" key="9">
    <source>
        <dbReference type="Proteomes" id="UP000275356"/>
    </source>
</evidence>
<dbReference type="AlphaFoldDB" id="A0A3N2DC85"/>
<evidence type="ECO:0000256" key="6">
    <source>
        <dbReference type="ARBA" id="ARBA00023136"/>
    </source>
</evidence>
<evidence type="ECO:0000256" key="7">
    <source>
        <dbReference type="SAM" id="Phobius"/>
    </source>
</evidence>
<feature type="transmembrane region" description="Helical" evidence="7">
    <location>
        <begin position="356"/>
        <end position="376"/>
    </location>
</feature>
<dbReference type="CDD" id="cd13138">
    <property type="entry name" value="MATE_yoeA_like"/>
    <property type="match status" value="1"/>
</dbReference>
<keyword evidence="2" id="KW-0813">Transport</keyword>
<protein>
    <submittedName>
        <fullName evidence="8">Putative MATE family efflux protein</fullName>
    </submittedName>
</protein>
<feature type="transmembrane region" description="Helical" evidence="7">
    <location>
        <begin position="13"/>
        <end position="31"/>
    </location>
</feature>
<dbReference type="GO" id="GO:0015297">
    <property type="term" value="F:antiporter activity"/>
    <property type="evidence" value="ECO:0007669"/>
    <property type="project" value="InterPro"/>
</dbReference>
<feature type="transmembrane region" description="Helical" evidence="7">
    <location>
        <begin position="51"/>
        <end position="80"/>
    </location>
</feature>
<evidence type="ECO:0000256" key="4">
    <source>
        <dbReference type="ARBA" id="ARBA00022692"/>
    </source>
</evidence>
<feature type="transmembrane region" description="Helical" evidence="7">
    <location>
        <begin position="134"/>
        <end position="153"/>
    </location>
</feature>
<accession>A0A3N2DC85</accession>
<evidence type="ECO:0000256" key="5">
    <source>
        <dbReference type="ARBA" id="ARBA00022989"/>
    </source>
</evidence>